<comment type="caution">
    <text evidence="2">The sequence shown here is derived from an EMBL/GenBank/DDBJ whole genome shotgun (WGS) entry which is preliminary data.</text>
</comment>
<evidence type="ECO:0000259" key="1">
    <source>
        <dbReference type="Pfam" id="PF10536"/>
    </source>
</evidence>
<dbReference type="InterPro" id="IPR044824">
    <property type="entry name" value="MAIN-like"/>
</dbReference>
<evidence type="ECO:0000313" key="3">
    <source>
        <dbReference type="Proteomes" id="UP000265520"/>
    </source>
</evidence>
<accession>A0A392NL54</accession>
<dbReference type="AlphaFoldDB" id="A0A392NL54"/>
<dbReference type="Proteomes" id="UP000265520">
    <property type="component" value="Unassembled WGS sequence"/>
</dbReference>
<sequence>QLISAFVERWHPETSSFHMSFSEMTITLDDMACLLHLPVRGDFYSPRSVTMKEAAALAISVRNHHYYGRYDCAVRAYMLMLVGCTIFTAKSYTRVDAKWLPMFRDLSICHRFSWAIAALVCLYDNLNDASMFTTKALAGYATFLQVTLLFRY</sequence>
<reference evidence="2 3" key="1">
    <citation type="journal article" date="2018" name="Front. Plant Sci.">
        <title>Red Clover (Trifolium pratense) and Zigzag Clover (T. medium) - A Picture of Genomic Similarities and Differences.</title>
        <authorList>
            <person name="Dluhosova J."/>
            <person name="Istvanek J."/>
            <person name="Nedelnik J."/>
            <person name="Repkova J."/>
        </authorList>
    </citation>
    <scope>NUCLEOTIDE SEQUENCE [LARGE SCALE GENOMIC DNA]</scope>
    <source>
        <strain evidence="3">cv. 10/8</strain>
        <tissue evidence="2">Leaf</tissue>
    </source>
</reference>
<dbReference type="PANTHER" id="PTHR46033">
    <property type="entry name" value="PROTEIN MAIN-LIKE 2"/>
    <property type="match status" value="1"/>
</dbReference>
<feature type="domain" description="Aminotransferase-like plant mobile" evidence="1">
    <location>
        <begin position="1"/>
        <end position="146"/>
    </location>
</feature>
<dbReference type="PANTHER" id="PTHR46033:SF8">
    <property type="entry name" value="PROTEIN MAINTENANCE OF MERISTEMS-LIKE"/>
    <property type="match status" value="1"/>
</dbReference>
<dbReference type="InterPro" id="IPR019557">
    <property type="entry name" value="AminoTfrase-like_pln_mobile"/>
</dbReference>
<organism evidence="2 3">
    <name type="scientific">Trifolium medium</name>
    <dbReference type="NCBI Taxonomy" id="97028"/>
    <lineage>
        <taxon>Eukaryota</taxon>
        <taxon>Viridiplantae</taxon>
        <taxon>Streptophyta</taxon>
        <taxon>Embryophyta</taxon>
        <taxon>Tracheophyta</taxon>
        <taxon>Spermatophyta</taxon>
        <taxon>Magnoliopsida</taxon>
        <taxon>eudicotyledons</taxon>
        <taxon>Gunneridae</taxon>
        <taxon>Pentapetalae</taxon>
        <taxon>rosids</taxon>
        <taxon>fabids</taxon>
        <taxon>Fabales</taxon>
        <taxon>Fabaceae</taxon>
        <taxon>Papilionoideae</taxon>
        <taxon>50 kb inversion clade</taxon>
        <taxon>NPAAA clade</taxon>
        <taxon>Hologalegina</taxon>
        <taxon>IRL clade</taxon>
        <taxon>Trifolieae</taxon>
        <taxon>Trifolium</taxon>
    </lineage>
</organism>
<proteinExistence type="predicted"/>
<feature type="non-terminal residue" evidence="2">
    <location>
        <position position="1"/>
    </location>
</feature>
<dbReference type="Pfam" id="PF10536">
    <property type="entry name" value="PMD"/>
    <property type="match status" value="1"/>
</dbReference>
<dbReference type="EMBL" id="LXQA010039670">
    <property type="protein sequence ID" value="MCH99204.1"/>
    <property type="molecule type" value="Genomic_DNA"/>
</dbReference>
<evidence type="ECO:0000313" key="2">
    <source>
        <dbReference type="EMBL" id="MCH99204.1"/>
    </source>
</evidence>
<protein>
    <submittedName>
        <fullName evidence="2">Serine/threonine-protein phosphatase 7 long form-like protein</fullName>
    </submittedName>
</protein>
<name>A0A392NL54_9FABA</name>
<dbReference type="GO" id="GO:0010073">
    <property type="term" value="P:meristem maintenance"/>
    <property type="evidence" value="ECO:0007669"/>
    <property type="project" value="InterPro"/>
</dbReference>
<keyword evidence="3" id="KW-1185">Reference proteome</keyword>
<gene>
    <name evidence="2" type="ORF">A2U01_0020215</name>
</gene>